<proteinExistence type="predicted"/>
<dbReference type="EMBL" id="AODE01000019">
    <property type="protein sequence ID" value="EUJ29423.1"/>
    <property type="molecule type" value="Genomic_DNA"/>
</dbReference>
<keyword evidence="2" id="KW-1185">Reference proteome</keyword>
<accession>W7C9W5</accession>
<evidence type="ECO:0008006" key="3">
    <source>
        <dbReference type="Google" id="ProtNLM"/>
    </source>
</evidence>
<sequence>MTELNMPTKYNPQDIEKNRYDWWIEQAFF</sequence>
<evidence type="ECO:0000313" key="2">
    <source>
        <dbReference type="Proteomes" id="UP000019254"/>
    </source>
</evidence>
<reference evidence="1 2" key="1">
    <citation type="journal article" date="2014" name="Int. J. Syst. Evol. Microbiol.">
        <title>Listeria floridensis sp. nov., Listeria aquatica sp. nov., Listeria cornellensis sp. nov., Listeria riparia sp. nov. and Listeria grandensis sp. nov., from agricultural and natural environments.</title>
        <authorList>
            <person name="den Bakker H.C."/>
            <person name="Warchocki S."/>
            <person name="Wright E.M."/>
            <person name="Allred A.F."/>
            <person name="Ahlstrom C."/>
            <person name="Manuel C.S."/>
            <person name="Stasiewicz M.J."/>
            <person name="Burrell A."/>
            <person name="Roof S."/>
            <person name="Strawn L."/>
            <person name="Fortes E.D."/>
            <person name="Nightingale K.K."/>
            <person name="Kephart D."/>
            <person name="Wiedmann M."/>
        </authorList>
    </citation>
    <scope>NUCLEOTIDE SEQUENCE [LARGE SCALE GENOMIC DNA]</scope>
    <source>
        <strain evidence="2">FSL F6-969</strain>
    </source>
</reference>
<gene>
    <name evidence="1" type="ORF">PCORN_09557</name>
</gene>
<dbReference type="AlphaFoldDB" id="W7C9W5"/>
<comment type="caution">
    <text evidence="1">The sequence shown here is derived from an EMBL/GenBank/DDBJ whole genome shotgun (WGS) entry which is preliminary data.</text>
</comment>
<dbReference type="Proteomes" id="UP000019254">
    <property type="component" value="Unassembled WGS sequence"/>
</dbReference>
<name>W7C9W5_9LIST</name>
<protein>
    <recommendedName>
        <fullName evidence="3">Valyl-tRNA synthetase</fullName>
    </recommendedName>
</protein>
<evidence type="ECO:0000313" key="1">
    <source>
        <dbReference type="EMBL" id="EUJ29423.1"/>
    </source>
</evidence>
<organism evidence="1 2">
    <name type="scientific">Listeria cornellensis FSL F6-0969</name>
    <dbReference type="NCBI Taxonomy" id="1265820"/>
    <lineage>
        <taxon>Bacteria</taxon>
        <taxon>Bacillati</taxon>
        <taxon>Bacillota</taxon>
        <taxon>Bacilli</taxon>
        <taxon>Bacillales</taxon>
        <taxon>Listeriaceae</taxon>
        <taxon>Listeria</taxon>
    </lineage>
</organism>